<protein>
    <submittedName>
        <fullName evidence="7">NusB: transcription antitermination factor NusB</fullName>
    </submittedName>
</protein>
<reference evidence="7 8" key="1">
    <citation type="submission" date="2017-06" db="EMBL/GenBank/DDBJ databases">
        <title>Raineya orbicola gen. nov., sp. nov. a slightly thermophilic bacterium of the phylum Bacteroidetes and the description of Raineyaceae fam. nov.</title>
        <authorList>
            <person name="Albuquerque L."/>
            <person name="Polonia A.R.M."/>
            <person name="Barroso C."/>
            <person name="Froufe H.J.C."/>
            <person name="Lage O."/>
            <person name="Lobo-Da-Cunha A."/>
            <person name="Egas C."/>
            <person name="Da Costa M.S."/>
        </authorList>
    </citation>
    <scope>NUCLEOTIDE SEQUENCE [LARGE SCALE GENOMIC DNA]</scope>
    <source>
        <strain evidence="7 8">SPSPC-11</strain>
    </source>
</reference>
<evidence type="ECO:0000256" key="2">
    <source>
        <dbReference type="ARBA" id="ARBA00022814"/>
    </source>
</evidence>
<dbReference type="GO" id="GO:0005829">
    <property type="term" value="C:cytosol"/>
    <property type="evidence" value="ECO:0007669"/>
    <property type="project" value="TreeGrafter"/>
</dbReference>
<evidence type="ECO:0000256" key="3">
    <source>
        <dbReference type="ARBA" id="ARBA00022884"/>
    </source>
</evidence>
<gene>
    <name evidence="7" type="ORF">Rain11_1286</name>
</gene>
<comment type="similarity">
    <text evidence="1">Belongs to the NusB family.</text>
</comment>
<evidence type="ECO:0000256" key="4">
    <source>
        <dbReference type="ARBA" id="ARBA00023015"/>
    </source>
</evidence>
<dbReference type="GO" id="GO:0031564">
    <property type="term" value="P:transcription antitermination"/>
    <property type="evidence" value="ECO:0007669"/>
    <property type="project" value="UniProtKB-KW"/>
</dbReference>
<dbReference type="Proteomes" id="UP000233387">
    <property type="component" value="Unassembled WGS sequence"/>
</dbReference>
<dbReference type="SUPFAM" id="SSF48013">
    <property type="entry name" value="NusB-like"/>
    <property type="match status" value="1"/>
</dbReference>
<evidence type="ECO:0000313" key="8">
    <source>
        <dbReference type="Proteomes" id="UP000233387"/>
    </source>
</evidence>
<dbReference type="GO" id="GO:0003723">
    <property type="term" value="F:RNA binding"/>
    <property type="evidence" value="ECO:0007669"/>
    <property type="project" value="UniProtKB-KW"/>
</dbReference>
<evidence type="ECO:0000256" key="1">
    <source>
        <dbReference type="ARBA" id="ARBA00005952"/>
    </source>
</evidence>
<keyword evidence="8" id="KW-1185">Reference proteome</keyword>
<proteinExistence type="inferred from homology"/>
<dbReference type="NCBIfam" id="TIGR01951">
    <property type="entry name" value="nusB"/>
    <property type="match status" value="1"/>
</dbReference>
<dbReference type="AlphaFoldDB" id="A0A2N3IHM2"/>
<keyword evidence="3" id="KW-0694">RNA-binding</keyword>
<evidence type="ECO:0000256" key="5">
    <source>
        <dbReference type="ARBA" id="ARBA00023163"/>
    </source>
</evidence>
<dbReference type="GO" id="GO:0006353">
    <property type="term" value="P:DNA-templated transcription termination"/>
    <property type="evidence" value="ECO:0007669"/>
    <property type="project" value="InterPro"/>
</dbReference>
<keyword evidence="5" id="KW-0804">Transcription</keyword>
<evidence type="ECO:0000313" key="7">
    <source>
        <dbReference type="EMBL" id="PKQ69723.1"/>
    </source>
</evidence>
<dbReference type="PANTHER" id="PTHR11078">
    <property type="entry name" value="N UTILIZATION SUBSTANCE PROTEIN B-RELATED"/>
    <property type="match status" value="1"/>
</dbReference>
<dbReference type="Gene3D" id="1.10.940.10">
    <property type="entry name" value="NusB-like"/>
    <property type="match status" value="1"/>
</dbReference>
<keyword evidence="4" id="KW-0805">Transcription regulation</keyword>
<dbReference type="RefSeq" id="WP_101358550.1">
    <property type="nucleotide sequence ID" value="NZ_NKXO01000017.1"/>
</dbReference>
<dbReference type="InterPro" id="IPR011605">
    <property type="entry name" value="NusB_fam"/>
</dbReference>
<dbReference type="OrthoDB" id="9787568at2"/>
<comment type="caution">
    <text evidence="7">The sequence shown here is derived from an EMBL/GenBank/DDBJ whole genome shotgun (WGS) entry which is preliminary data.</text>
</comment>
<dbReference type="InterPro" id="IPR035926">
    <property type="entry name" value="NusB-like_sf"/>
</dbReference>
<evidence type="ECO:0000259" key="6">
    <source>
        <dbReference type="Pfam" id="PF01029"/>
    </source>
</evidence>
<dbReference type="EMBL" id="NKXO01000017">
    <property type="protein sequence ID" value="PKQ69723.1"/>
    <property type="molecule type" value="Genomic_DNA"/>
</dbReference>
<dbReference type="InterPro" id="IPR006027">
    <property type="entry name" value="NusB_RsmB_TIM44"/>
</dbReference>
<feature type="domain" description="NusB/RsmB/TIM44" evidence="6">
    <location>
        <begin position="283"/>
        <end position="378"/>
    </location>
</feature>
<dbReference type="Pfam" id="PF01029">
    <property type="entry name" value="NusB"/>
    <property type="match status" value="1"/>
</dbReference>
<sequence length="397" mass="47308">MLNRRLLRIKAMQALYAYQQAKQAHLEIAQDKIRQKFQPDLNAMEKQDTQLLKKQAQIALDWFLKSYAEKELKAQPQADEKIRKAVLDAIQYYYTALQNEQKSYLQSMIAEAEQIYDSYLQALLFGVELMRFTAQLKEKRQLTAFIPKDLSIYQLSENKILNLIAQNKPFQDFIIRRKISIDDEVLKTFWQEWKEDETYLNYCQNYSATWEQDWQVVDYLYRHYLFHKEADEDNPEQKNVFKAFFEENDLNWIENREILKSLILKTLKKAKENPEQFELLTLSTNWQDDKDFFKDLFEKTLQESEQLEKRIAQKTENWESDRLFQTDKILILMGLTEMIHCPSIPVKVTINEYVELAKSYSTPKSKIFVNGLLDKISKELLQEGIIRKSGKGLLDNR</sequence>
<keyword evidence="2" id="KW-0889">Transcription antitermination</keyword>
<accession>A0A2N3IHM2</accession>
<organism evidence="7 8">
    <name type="scientific">Raineya orbicola</name>
    <dbReference type="NCBI Taxonomy" id="2016530"/>
    <lineage>
        <taxon>Bacteria</taxon>
        <taxon>Pseudomonadati</taxon>
        <taxon>Bacteroidota</taxon>
        <taxon>Cytophagia</taxon>
        <taxon>Cytophagales</taxon>
        <taxon>Raineyaceae</taxon>
        <taxon>Raineya</taxon>
    </lineage>
</organism>
<name>A0A2N3IHM2_9BACT</name>
<dbReference type="PANTHER" id="PTHR11078:SF3">
    <property type="entry name" value="ANTITERMINATION NUSB DOMAIN-CONTAINING PROTEIN"/>
    <property type="match status" value="1"/>
</dbReference>